<comment type="caution">
    <text evidence="2">The sequence shown here is derived from an EMBL/GenBank/DDBJ whole genome shotgun (WGS) entry which is preliminary data.</text>
</comment>
<protein>
    <submittedName>
        <fullName evidence="2">Transporter</fullName>
    </submittedName>
</protein>
<accession>A0A7X5WWS6</accession>
<evidence type="ECO:0000313" key="2">
    <source>
        <dbReference type="EMBL" id="NIY62414.1"/>
    </source>
</evidence>
<dbReference type="EMBL" id="JAALLH010000001">
    <property type="protein sequence ID" value="NIY62414.1"/>
    <property type="molecule type" value="Genomic_DNA"/>
</dbReference>
<evidence type="ECO:0000313" key="3">
    <source>
        <dbReference type="Proteomes" id="UP000536624"/>
    </source>
</evidence>
<dbReference type="RefSeq" id="WP_167499539.1">
    <property type="nucleotide sequence ID" value="NZ_JAALLH010000001.1"/>
</dbReference>
<name>A0A7X5WWS6_STRMQ</name>
<sequence length="85" mass="8658">MSRPPGRPCADKTIGFQVAASKIGAAVLPAGMGLLIQHLDATALGPAVLALALVMATGYGLLVRLTTSAETPIPPEHRPGRSTES</sequence>
<feature type="transmembrane region" description="Helical" evidence="1">
    <location>
        <begin position="43"/>
        <end position="62"/>
    </location>
</feature>
<evidence type="ECO:0000256" key="1">
    <source>
        <dbReference type="SAM" id="Phobius"/>
    </source>
</evidence>
<proteinExistence type="predicted"/>
<dbReference type="Proteomes" id="UP000536624">
    <property type="component" value="Unassembled WGS sequence"/>
</dbReference>
<keyword evidence="1" id="KW-0472">Membrane</keyword>
<reference evidence="2 3" key="1">
    <citation type="submission" date="2020-02" db="EMBL/GenBank/DDBJ databases">
        <title>Streptomyces malaysiensis DSM14702 (JHCC583434, PFL_A843) Genome sequencing and assembly.</title>
        <authorList>
            <person name="Samborskyy M."/>
        </authorList>
    </citation>
    <scope>NUCLEOTIDE SEQUENCE [LARGE SCALE GENOMIC DNA]</scope>
    <source>
        <strain evidence="2 3">DSM 14702</strain>
    </source>
</reference>
<organism evidence="2 3">
    <name type="scientific">Streptomyces malaysiensis</name>
    <dbReference type="NCBI Taxonomy" id="92644"/>
    <lineage>
        <taxon>Bacteria</taxon>
        <taxon>Bacillati</taxon>
        <taxon>Actinomycetota</taxon>
        <taxon>Actinomycetes</taxon>
        <taxon>Kitasatosporales</taxon>
        <taxon>Streptomycetaceae</taxon>
        <taxon>Streptomyces</taxon>
        <taxon>Streptomyces violaceusniger group</taxon>
    </lineage>
</organism>
<dbReference type="AlphaFoldDB" id="A0A7X5WWS6"/>
<keyword evidence="1" id="KW-0812">Transmembrane</keyword>
<keyword evidence="1" id="KW-1133">Transmembrane helix</keyword>
<gene>
    <name evidence="2" type="ORF">SMALB_0324</name>
</gene>
<feature type="transmembrane region" description="Helical" evidence="1">
    <location>
        <begin position="14"/>
        <end position="36"/>
    </location>
</feature>